<sequence length="383" mass="39140">MSHALPPRRELPPEVRERMRATVRAGMTPRPGRALAAAAAVVLLVGGVLIGVQFLRPAAPVAGAGVDDRCWAAIESAGRTGQVPPRAEWQATGSRALGDDVVTSYLAGGKPVFCETTATTVTVSDPGAAPASAPGSRTGLLLRTGTGLVAGVADPSWPRIELSLADGLGVTVEPVTPRTGVFTAFTATDPATPLWAGMSVEGQTTRPGPRAELPPAPAPLVSVVDVPGDRSSPAGRALGECLAALPEPLDGADGYQPGGMLDNGPYRVVLARSAEHTVACVTGPAGATLHRDTFIGRSIPVRRLSVPAQGGKVPFVGLVPRSATSMDADFGTGERVAVPVANGTFGAWLPEGAKPVDPDTGDAWVRVTDARGATLYNGSVMLR</sequence>
<reference evidence="2" key="1">
    <citation type="journal article" date="2019" name="Int. J. Syst. Evol. Microbiol.">
        <title>The Global Catalogue of Microorganisms (GCM) 10K type strain sequencing project: providing services to taxonomists for standard genome sequencing and annotation.</title>
        <authorList>
            <consortium name="The Broad Institute Genomics Platform"/>
            <consortium name="The Broad Institute Genome Sequencing Center for Infectious Disease"/>
            <person name="Wu L."/>
            <person name="Ma J."/>
        </authorList>
    </citation>
    <scope>NUCLEOTIDE SEQUENCE [LARGE SCALE GENOMIC DNA]</scope>
    <source>
        <strain evidence="2">CGMCC 4.7677</strain>
    </source>
</reference>
<dbReference type="RefSeq" id="WP_191243740.1">
    <property type="nucleotide sequence ID" value="NZ_BNAU01000001.1"/>
</dbReference>
<dbReference type="EMBL" id="BNAU01000001">
    <property type="protein sequence ID" value="GHE84779.1"/>
    <property type="molecule type" value="Genomic_DNA"/>
</dbReference>
<evidence type="ECO:0000313" key="2">
    <source>
        <dbReference type="Proteomes" id="UP000605897"/>
    </source>
</evidence>
<keyword evidence="2" id="KW-1185">Reference proteome</keyword>
<name>A0ABQ3IHM8_9PSEU</name>
<gene>
    <name evidence="1" type="ORF">GCM10017786_15740</name>
</gene>
<evidence type="ECO:0000313" key="1">
    <source>
        <dbReference type="EMBL" id="GHE84779.1"/>
    </source>
</evidence>
<protein>
    <submittedName>
        <fullName evidence="1">Uncharacterized protein</fullName>
    </submittedName>
</protein>
<dbReference type="Proteomes" id="UP000605897">
    <property type="component" value="Unassembled WGS sequence"/>
</dbReference>
<organism evidence="1 2">
    <name type="scientific">Amycolatopsis deserti</name>
    <dbReference type="NCBI Taxonomy" id="185696"/>
    <lineage>
        <taxon>Bacteria</taxon>
        <taxon>Bacillati</taxon>
        <taxon>Actinomycetota</taxon>
        <taxon>Actinomycetes</taxon>
        <taxon>Pseudonocardiales</taxon>
        <taxon>Pseudonocardiaceae</taxon>
        <taxon>Amycolatopsis</taxon>
    </lineage>
</organism>
<proteinExistence type="predicted"/>
<accession>A0ABQ3IHM8</accession>
<comment type="caution">
    <text evidence="1">The sequence shown here is derived from an EMBL/GenBank/DDBJ whole genome shotgun (WGS) entry which is preliminary data.</text>
</comment>